<dbReference type="InterPro" id="IPR002625">
    <property type="entry name" value="Smr_dom"/>
</dbReference>
<evidence type="ECO:0000313" key="3">
    <source>
        <dbReference type="Proteomes" id="UP001420932"/>
    </source>
</evidence>
<dbReference type="SMART" id="SM00463">
    <property type="entry name" value="SMR"/>
    <property type="match status" value="1"/>
</dbReference>
<evidence type="ECO:0000259" key="1">
    <source>
        <dbReference type="PROSITE" id="PS50828"/>
    </source>
</evidence>
<dbReference type="PANTHER" id="PTHR47812:SF2">
    <property type="entry name" value="SMR (SMALL MUTS RELATED) DOMAIN-CONTAINING PROTEIN"/>
    <property type="match status" value="1"/>
</dbReference>
<dbReference type="PANTHER" id="PTHR47812">
    <property type="entry name" value="SMR (SMALL MUTS RELATED) DOMAIN-CONTAINING PROTEIN"/>
    <property type="match status" value="1"/>
</dbReference>
<dbReference type="AlphaFoldDB" id="A0AAP0Q129"/>
<organism evidence="2 3">
    <name type="scientific">Stephania yunnanensis</name>
    <dbReference type="NCBI Taxonomy" id="152371"/>
    <lineage>
        <taxon>Eukaryota</taxon>
        <taxon>Viridiplantae</taxon>
        <taxon>Streptophyta</taxon>
        <taxon>Embryophyta</taxon>
        <taxon>Tracheophyta</taxon>
        <taxon>Spermatophyta</taxon>
        <taxon>Magnoliopsida</taxon>
        <taxon>Ranunculales</taxon>
        <taxon>Menispermaceae</taxon>
        <taxon>Menispermoideae</taxon>
        <taxon>Cissampelideae</taxon>
        <taxon>Stephania</taxon>
    </lineage>
</organism>
<dbReference type="Gene3D" id="3.30.1370.110">
    <property type="match status" value="1"/>
</dbReference>
<evidence type="ECO:0000313" key="2">
    <source>
        <dbReference type="EMBL" id="KAK9161964.1"/>
    </source>
</evidence>
<sequence>MDFKSTFSSSSSLILALNSSVAAISTSQTNNLAFSTRIMPWFRDLWLSFCGIYDFYSYYNLISSRWNMIGLLYKDKNKKQCLEPDLPTEPYPHISGVVNSVRPLKGSEHISRALGKSFSRAVQTPAFPSLILSNYETSSKGLMGSSSEGTGVIAKEVNLTPNLEKLKEVHSWADANLIEDILGAVNNDFDQASILLETMAATSSSEGVETIDLSGQRSPAEDSVLNNKAVQEFAALENKSNLREMKSVLEDCVDSNKTGEASEEAHIEAMLSGSSTHSNSVPHPLVFAPIEPEWEEDDVYLTHRKHALKAIRSAAQHSRAASNAYLRGDHFSAKQLSQKAQGDWEVANMLNEKAAAEILRIRNSEVDEWKLDLHGLHASEAVRTLQEHLRRIETNVPFNSPAPCRMVEPEAGLELSNSMGTMKTQKKQAWQGPRVLQVITGTGKHSRGEAALPSAIRSFLIENGYWFDEARPGVIAVRPKFRYT</sequence>
<dbReference type="EMBL" id="JBBNAF010000002">
    <property type="protein sequence ID" value="KAK9161964.1"/>
    <property type="molecule type" value="Genomic_DNA"/>
</dbReference>
<dbReference type="SUPFAM" id="SSF160443">
    <property type="entry name" value="SMR domain-like"/>
    <property type="match status" value="1"/>
</dbReference>
<protein>
    <recommendedName>
        <fullName evidence="1">Smr domain-containing protein</fullName>
    </recommendedName>
</protein>
<dbReference type="Pfam" id="PF08590">
    <property type="entry name" value="DUF1771"/>
    <property type="match status" value="1"/>
</dbReference>
<accession>A0AAP0Q129</accession>
<name>A0AAP0Q129_9MAGN</name>
<dbReference type="PROSITE" id="PS50828">
    <property type="entry name" value="SMR"/>
    <property type="match status" value="1"/>
</dbReference>
<reference evidence="2 3" key="1">
    <citation type="submission" date="2024-01" db="EMBL/GenBank/DDBJ databases">
        <title>Genome assemblies of Stephania.</title>
        <authorList>
            <person name="Yang L."/>
        </authorList>
    </citation>
    <scope>NUCLEOTIDE SEQUENCE [LARGE SCALE GENOMIC DNA]</scope>
    <source>
        <strain evidence="2">YNDBR</strain>
        <tissue evidence="2">Leaf</tissue>
    </source>
</reference>
<dbReference type="SMART" id="SM01162">
    <property type="entry name" value="DUF1771"/>
    <property type="match status" value="1"/>
</dbReference>
<dbReference type="Proteomes" id="UP001420932">
    <property type="component" value="Unassembled WGS sequence"/>
</dbReference>
<proteinExistence type="predicted"/>
<gene>
    <name evidence="2" type="ORF">Syun_002866</name>
</gene>
<dbReference type="InterPro" id="IPR036063">
    <property type="entry name" value="Smr_dom_sf"/>
</dbReference>
<keyword evidence="3" id="KW-1185">Reference proteome</keyword>
<feature type="domain" description="Smr" evidence="1">
    <location>
        <begin position="371"/>
        <end position="480"/>
    </location>
</feature>
<dbReference type="InterPro" id="IPR013899">
    <property type="entry name" value="DUF1771"/>
</dbReference>
<comment type="caution">
    <text evidence="2">The sequence shown here is derived from an EMBL/GenBank/DDBJ whole genome shotgun (WGS) entry which is preliminary data.</text>
</comment>